<proteinExistence type="predicted"/>
<keyword evidence="3" id="KW-1185">Reference proteome</keyword>
<organism evidence="2 3">
    <name type="scientific">Nitrobacter winogradskyi (strain ATCC 25391 / DSM 10237 / CIP 104748 / NCIMB 11846 / Nb-255)</name>
    <dbReference type="NCBI Taxonomy" id="323098"/>
    <lineage>
        <taxon>Bacteria</taxon>
        <taxon>Pseudomonadati</taxon>
        <taxon>Pseudomonadota</taxon>
        <taxon>Alphaproteobacteria</taxon>
        <taxon>Hyphomicrobiales</taxon>
        <taxon>Nitrobacteraceae</taxon>
        <taxon>Nitrobacter</taxon>
    </lineage>
</organism>
<sequence>MPNAAVAANVYAWPKDTTAAKNAFYGNFHAARWQQQYLIRITTPFQMYYDKKPIPSLLVNRMCAQAMLSCFNDIWNACDHDQKKVDAAGASDFGGCFNIRPIAGSKNWSNHSWACAVDLSPRSNGFNMKATLSRVVIDVFKAHGARWGGDYRGRKDPMHFEFIRPA</sequence>
<dbReference type="Proteomes" id="UP000002531">
    <property type="component" value="Chromosome"/>
</dbReference>
<dbReference type="RefSeq" id="WP_011314474.1">
    <property type="nucleotide sequence ID" value="NC_007406.1"/>
</dbReference>
<gene>
    <name evidence="2" type="ordered locus">Nwi_1183</name>
</gene>
<dbReference type="InterPro" id="IPR039561">
    <property type="entry name" value="Peptidase_M15C"/>
</dbReference>
<reference evidence="2 3" key="1">
    <citation type="journal article" date="2006" name="Appl. Environ. Microbiol.">
        <title>Genome sequence of the chemolithoautotrophic nitrite-oxidizing bacterium Nitrobacter winogradskyi Nb-255.</title>
        <authorList>
            <person name="Starkenburg S.R."/>
            <person name="Chain P.S."/>
            <person name="Sayavedra-Soto L.A."/>
            <person name="Hauser L."/>
            <person name="Land M.L."/>
            <person name="Larimer F.W."/>
            <person name="Malfatti S.A."/>
            <person name="Klotz M.G."/>
            <person name="Bottomley P.J."/>
            <person name="Arp D.J."/>
            <person name="Hickey W.J."/>
        </authorList>
    </citation>
    <scope>NUCLEOTIDE SEQUENCE [LARGE SCALE GENOMIC DNA]</scope>
    <source>
        <strain evidence="3">ATCC 25391 / DSM 10237 / CIP 104748 / NCIMB 11846 / Nb-255</strain>
    </source>
</reference>
<dbReference type="KEGG" id="nwi:Nwi_1183"/>
<evidence type="ECO:0000313" key="3">
    <source>
        <dbReference type="Proteomes" id="UP000002531"/>
    </source>
</evidence>
<dbReference type="OrthoDB" id="9799970at2"/>
<dbReference type="GO" id="GO:0008233">
    <property type="term" value="F:peptidase activity"/>
    <property type="evidence" value="ECO:0007669"/>
    <property type="project" value="InterPro"/>
</dbReference>
<accession>Q3STE6</accession>
<dbReference type="Gene3D" id="3.30.1380.10">
    <property type="match status" value="1"/>
</dbReference>
<evidence type="ECO:0000259" key="1">
    <source>
        <dbReference type="Pfam" id="PF13539"/>
    </source>
</evidence>
<dbReference type="SUPFAM" id="SSF55166">
    <property type="entry name" value="Hedgehog/DD-peptidase"/>
    <property type="match status" value="1"/>
</dbReference>
<protein>
    <recommendedName>
        <fullName evidence="1">Peptidase M15C domain-containing protein</fullName>
    </recommendedName>
</protein>
<dbReference type="InterPro" id="IPR009045">
    <property type="entry name" value="Zn_M74/Hedgehog-like"/>
</dbReference>
<dbReference type="HOGENOM" id="CLU_089638_0_0_5"/>
<evidence type="ECO:0000313" key="2">
    <source>
        <dbReference type="EMBL" id="ABA04445.1"/>
    </source>
</evidence>
<dbReference type="AlphaFoldDB" id="Q3STE6"/>
<dbReference type="EMBL" id="CP000115">
    <property type="protein sequence ID" value="ABA04445.1"/>
    <property type="molecule type" value="Genomic_DNA"/>
</dbReference>
<feature type="domain" description="Peptidase M15C" evidence="1">
    <location>
        <begin position="103"/>
        <end position="161"/>
    </location>
</feature>
<dbReference type="Pfam" id="PF13539">
    <property type="entry name" value="Peptidase_M15_4"/>
    <property type="match status" value="1"/>
</dbReference>
<dbReference type="STRING" id="323098.Nwi_1183"/>
<name>Q3STE6_NITWN</name>